<feature type="compositionally biased region" description="Polar residues" evidence="1">
    <location>
        <begin position="1"/>
        <end position="16"/>
    </location>
</feature>
<dbReference type="Proteomes" id="UP000308267">
    <property type="component" value="Unassembled WGS sequence"/>
</dbReference>
<keyword evidence="3" id="KW-1185">Reference proteome</keyword>
<comment type="caution">
    <text evidence="2">The sequence shown here is derived from an EMBL/GenBank/DDBJ whole genome shotgun (WGS) entry which is preliminary data.</text>
</comment>
<dbReference type="STRING" id="147828.A0A4S2LA34"/>
<proteinExistence type="predicted"/>
<protein>
    <submittedName>
        <fullName evidence="2">Uncharacterized protein</fullName>
    </submittedName>
</protein>
<dbReference type="OrthoDB" id="6275030at2759"/>
<feature type="compositionally biased region" description="Low complexity" evidence="1">
    <location>
        <begin position="17"/>
        <end position="35"/>
    </location>
</feature>
<name>A0A4S2LA34_OPIFE</name>
<evidence type="ECO:0000313" key="3">
    <source>
        <dbReference type="Proteomes" id="UP000308267"/>
    </source>
</evidence>
<accession>A0A4S2LA34</accession>
<evidence type="ECO:0000256" key="1">
    <source>
        <dbReference type="SAM" id="MobiDB-lite"/>
    </source>
</evidence>
<reference evidence="2 3" key="1">
    <citation type="journal article" date="2019" name="BMC Genomics">
        <title>New insights from Opisthorchis felineus genome: update on genomics of the epidemiologically important liver flukes.</title>
        <authorList>
            <person name="Ershov N.I."/>
            <person name="Mordvinov V.A."/>
            <person name="Prokhortchouk E.B."/>
            <person name="Pakharukova M.Y."/>
            <person name="Gunbin K.V."/>
            <person name="Ustyantsev K."/>
            <person name="Genaev M.A."/>
            <person name="Blinov A.G."/>
            <person name="Mazur A."/>
            <person name="Boulygina E."/>
            <person name="Tsygankova S."/>
            <person name="Khrameeva E."/>
            <person name="Chekanov N."/>
            <person name="Fan G."/>
            <person name="Xiao A."/>
            <person name="Zhang H."/>
            <person name="Xu X."/>
            <person name="Yang H."/>
            <person name="Solovyev V."/>
            <person name="Lee S.M."/>
            <person name="Liu X."/>
            <person name="Afonnikov D.A."/>
            <person name="Skryabin K.G."/>
        </authorList>
    </citation>
    <scope>NUCLEOTIDE SEQUENCE [LARGE SCALE GENOMIC DNA]</scope>
    <source>
        <strain evidence="2">AK-0245</strain>
        <tissue evidence="2">Whole organism</tissue>
    </source>
</reference>
<dbReference type="EMBL" id="SJOL01009447">
    <property type="protein sequence ID" value="TGZ57389.1"/>
    <property type="molecule type" value="Genomic_DNA"/>
</dbReference>
<feature type="region of interest" description="Disordered" evidence="1">
    <location>
        <begin position="1"/>
        <end position="54"/>
    </location>
</feature>
<evidence type="ECO:0000313" key="2">
    <source>
        <dbReference type="EMBL" id="TGZ57389.1"/>
    </source>
</evidence>
<sequence>MEPHPLSSTTNPDEQISPSASSSPFTSPCNTSSSSSRKHSPTPPDDASISPTTTVSISSAESHLMAVADATNASTQQTFVYLPLVDRQGVLLLIHFTTVMEASSSRG</sequence>
<dbReference type="AlphaFoldDB" id="A0A4S2LA34"/>
<organism evidence="2 3">
    <name type="scientific">Opisthorchis felineus</name>
    <dbReference type="NCBI Taxonomy" id="147828"/>
    <lineage>
        <taxon>Eukaryota</taxon>
        <taxon>Metazoa</taxon>
        <taxon>Spiralia</taxon>
        <taxon>Lophotrochozoa</taxon>
        <taxon>Platyhelminthes</taxon>
        <taxon>Trematoda</taxon>
        <taxon>Digenea</taxon>
        <taxon>Opisthorchiida</taxon>
        <taxon>Opisthorchiata</taxon>
        <taxon>Opisthorchiidae</taxon>
        <taxon>Opisthorchis</taxon>
    </lineage>
</organism>
<gene>
    <name evidence="2" type="ORF">CRM22_009936</name>
</gene>